<feature type="region of interest" description="Disordered" evidence="1">
    <location>
        <begin position="1"/>
        <end position="30"/>
    </location>
</feature>
<protein>
    <submittedName>
        <fullName evidence="2">Uncharacterized protein</fullName>
    </submittedName>
</protein>
<comment type="caution">
    <text evidence="2">The sequence shown here is derived from an EMBL/GenBank/DDBJ whole genome shotgun (WGS) entry which is preliminary data.</text>
</comment>
<name>A0A7Y9XC33_9ACTN</name>
<evidence type="ECO:0000256" key="1">
    <source>
        <dbReference type="SAM" id="MobiDB-lite"/>
    </source>
</evidence>
<gene>
    <name evidence="2" type="ORF">HNR06_002651</name>
</gene>
<evidence type="ECO:0000313" key="2">
    <source>
        <dbReference type="EMBL" id="NYH53062.1"/>
    </source>
</evidence>
<evidence type="ECO:0000313" key="3">
    <source>
        <dbReference type="Proteomes" id="UP000584931"/>
    </source>
</evidence>
<dbReference type="EMBL" id="JACCHL010000001">
    <property type="protein sequence ID" value="NYH53062.1"/>
    <property type="molecule type" value="Genomic_DNA"/>
</dbReference>
<reference evidence="2 3" key="1">
    <citation type="submission" date="2020-07" db="EMBL/GenBank/DDBJ databases">
        <title>Sequencing the genomes of 1000 actinobacteria strains.</title>
        <authorList>
            <person name="Klenk H.-P."/>
        </authorList>
    </citation>
    <scope>NUCLEOTIDE SEQUENCE [LARGE SCALE GENOMIC DNA]</scope>
    <source>
        <strain evidence="2 3">DSM 45278</strain>
    </source>
</reference>
<dbReference type="AlphaFoldDB" id="A0A7Y9XC33"/>
<proteinExistence type="predicted"/>
<feature type="compositionally biased region" description="Basic and acidic residues" evidence="1">
    <location>
        <begin position="15"/>
        <end position="30"/>
    </location>
</feature>
<accession>A0A7Y9XC33</accession>
<organism evidence="2 3">
    <name type="scientific">Nocardiopsis sinuspersici</name>
    <dbReference type="NCBI Taxonomy" id="501010"/>
    <lineage>
        <taxon>Bacteria</taxon>
        <taxon>Bacillati</taxon>
        <taxon>Actinomycetota</taxon>
        <taxon>Actinomycetes</taxon>
        <taxon>Streptosporangiales</taxon>
        <taxon>Nocardiopsidaceae</taxon>
        <taxon>Nocardiopsis</taxon>
    </lineage>
</organism>
<sequence>MTTGGGAAGWPPGVRTRDDVQIRTCAGHEV</sequence>
<dbReference type="Proteomes" id="UP000584931">
    <property type="component" value="Unassembled WGS sequence"/>
</dbReference>